<evidence type="ECO:0000259" key="14">
    <source>
        <dbReference type="Pfam" id="PF21180"/>
    </source>
</evidence>
<keyword evidence="9 12" id="KW-0238">DNA-binding</keyword>
<gene>
    <name evidence="15" type="ORF">BOTBODRAFT_61759</name>
</gene>
<evidence type="ECO:0000256" key="7">
    <source>
        <dbReference type="ARBA" id="ARBA00022842"/>
    </source>
</evidence>
<keyword evidence="10 12" id="KW-0413">Isomerase</keyword>
<dbReference type="InterPro" id="IPR002815">
    <property type="entry name" value="Spo11/TopoVI_A"/>
</dbReference>
<keyword evidence="16" id="KW-1185">Reference proteome</keyword>
<comment type="subcellular location">
    <subcellularLocation>
        <location evidence="3">Nucleus</location>
    </subcellularLocation>
</comment>
<evidence type="ECO:0000256" key="2">
    <source>
        <dbReference type="ARBA" id="ARBA00001946"/>
    </source>
</evidence>
<dbReference type="EC" id="5.6.2.2" evidence="5"/>
<dbReference type="PROSITE" id="PS52041">
    <property type="entry name" value="TOPO_IIB"/>
    <property type="match status" value="1"/>
</dbReference>
<dbReference type="Pfam" id="PF21180">
    <property type="entry name" value="TOP6A-Spo11_Toprim"/>
    <property type="match status" value="1"/>
</dbReference>
<dbReference type="OrthoDB" id="5377392at2759"/>
<evidence type="ECO:0000256" key="5">
    <source>
        <dbReference type="ARBA" id="ARBA00012895"/>
    </source>
</evidence>
<dbReference type="Gene3D" id="3.40.1360.10">
    <property type="match status" value="1"/>
</dbReference>
<dbReference type="PANTHER" id="PTHR10848:SF0">
    <property type="entry name" value="MEIOTIC RECOMBINATION PROTEIN SPO11"/>
    <property type="match status" value="1"/>
</dbReference>
<feature type="domain" description="Spo11/DNA topoisomerase VI subunit A N-terminal" evidence="13">
    <location>
        <begin position="298"/>
        <end position="358"/>
    </location>
</feature>
<evidence type="ECO:0000256" key="9">
    <source>
        <dbReference type="ARBA" id="ARBA00023125"/>
    </source>
</evidence>
<evidence type="ECO:0000256" key="10">
    <source>
        <dbReference type="ARBA" id="ARBA00023235"/>
    </source>
</evidence>
<evidence type="ECO:0000256" key="1">
    <source>
        <dbReference type="ARBA" id="ARBA00000185"/>
    </source>
</evidence>
<comment type="catalytic activity">
    <reaction evidence="1 12">
        <text>ATP-dependent breakage, passage and rejoining of double-stranded DNA.</text>
        <dbReference type="EC" id="5.6.2.2"/>
    </reaction>
</comment>
<dbReference type="PRINTS" id="PR01551">
    <property type="entry name" value="SPO11HOMOLOG"/>
</dbReference>
<evidence type="ECO:0000256" key="3">
    <source>
        <dbReference type="ARBA" id="ARBA00004123"/>
    </source>
</evidence>
<sequence length="620" mass="68242">MAFLTPVDVLDDQDIDDIYFEDEEAIHFVPPLAVGPMYKSGHNSATLYGINEDAAHSQSSPQDHIYPCASQEWDSADELLEHALDQELDSDYDYDLDLDLELEFDLDPGEEVFEEEYDDGYDGVDFFPGLMDAASPFGQEINAHTLQSADLDFGGQHLEDVVEQLQNVRSQAAACLEGLALSFLAQLASLPNSQTHTSNKEHASPAEITQNLPDEIPISSDDGNPDNSVIPFRKPNKGINLSIASRRTLAEDSDGLALLSFTYISSSRFECDRRVSRTPQYRTIQFPARSKKSSSAPRFAVLFRVIDLAHEALVSNVPTTKRDIFYKDVPLFGKQSTVDHLVDDIAATFRIPRSSLNIRASSKGLFCGASLSLHLKHGGVVSGDDNESTLIPAEEDISWVEIEDSLEWVLVVEKEAVFQTLARIRFAAGVASHLGPGVIITGKGYPDLATRSLVHRLCSLLAPTVPVLALVDGDAYGIDILSVYKFGSTSLQHQRDALVAPRLEWIGVHGSELANIGVDKDALIPLTTRDHSKAMAMLRRPRAIMPDEWRRELTHMLHMRRKAEIECLVSASSVPQYGVQGVRDSVESSGPWAGPGRADGNKLVEYLVWKIAWAASSARC</sequence>
<dbReference type="GO" id="GO:0007131">
    <property type="term" value="P:reciprocal meiotic recombination"/>
    <property type="evidence" value="ECO:0007669"/>
    <property type="project" value="TreeGrafter"/>
</dbReference>
<evidence type="ECO:0000256" key="12">
    <source>
        <dbReference type="PROSITE-ProRule" id="PRU01385"/>
    </source>
</evidence>
<evidence type="ECO:0000313" key="15">
    <source>
        <dbReference type="EMBL" id="KDQ20656.1"/>
    </source>
</evidence>
<dbReference type="STRING" id="930990.A0A067NA35"/>
<dbReference type="HOGENOM" id="CLU_037229_0_2_1"/>
<evidence type="ECO:0000256" key="4">
    <source>
        <dbReference type="ARBA" id="ARBA00006559"/>
    </source>
</evidence>
<protein>
    <recommendedName>
        <fullName evidence="5">DNA topoisomerase (ATP-hydrolyzing)</fullName>
        <ecNumber evidence="5">5.6.2.2</ecNumber>
    </recommendedName>
</protein>
<feature type="domain" description="Topoisomerase 6 subunit A/Spo11 TOPRIM" evidence="14">
    <location>
        <begin position="408"/>
        <end position="572"/>
    </location>
</feature>
<dbReference type="InterPro" id="IPR013048">
    <property type="entry name" value="Meiotic_Spo11"/>
</dbReference>
<evidence type="ECO:0000259" key="13">
    <source>
        <dbReference type="Pfam" id="PF04406"/>
    </source>
</evidence>
<evidence type="ECO:0000313" key="16">
    <source>
        <dbReference type="Proteomes" id="UP000027195"/>
    </source>
</evidence>
<dbReference type="GO" id="GO:0003918">
    <property type="term" value="F:DNA topoisomerase type II (double strand cut, ATP-hydrolyzing) activity"/>
    <property type="evidence" value="ECO:0007669"/>
    <property type="project" value="UniProtKB-UniRule"/>
</dbReference>
<dbReference type="PANTHER" id="PTHR10848">
    <property type="entry name" value="MEIOTIC RECOMBINATION PROTEIN SPO11"/>
    <property type="match status" value="1"/>
</dbReference>
<dbReference type="SUPFAM" id="SSF56726">
    <property type="entry name" value="DNA topoisomerase IV, alpha subunit"/>
    <property type="match status" value="1"/>
</dbReference>
<dbReference type="InterPro" id="IPR013049">
    <property type="entry name" value="Spo11/TopoVI_A_N"/>
</dbReference>
<comment type="similarity">
    <text evidence="4 12">Belongs to the TOP6A family.</text>
</comment>
<dbReference type="Proteomes" id="UP000027195">
    <property type="component" value="Unassembled WGS sequence"/>
</dbReference>
<dbReference type="GO" id="GO:0003677">
    <property type="term" value="F:DNA binding"/>
    <property type="evidence" value="ECO:0007669"/>
    <property type="project" value="UniProtKB-UniRule"/>
</dbReference>
<dbReference type="GO" id="GO:0042138">
    <property type="term" value="P:meiotic DNA double-strand break formation"/>
    <property type="evidence" value="ECO:0007669"/>
    <property type="project" value="InterPro"/>
</dbReference>
<dbReference type="InterPro" id="IPR034136">
    <property type="entry name" value="TOPRIM_Topo6A/Spo11"/>
</dbReference>
<keyword evidence="7" id="KW-0460">Magnesium</keyword>
<dbReference type="GO" id="GO:0046872">
    <property type="term" value="F:metal ion binding"/>
    <property type="evidence" value="ECO:0007669"/>
    <property type="project" value="UniProtKB-KW"/>
</dbReference>
<evidence type="ECO:0000256" key="8">
    <source>
        <dbReference type="ARBA" id="ARBA00023029"/>
    </source>
</evidence>
<dbReference type="InterPro" id="IPR036078">
    <property type="entry name" value="Spo11/TopoVI_A_sf"/>
</dbReference>
<evidence type="ECO:0000256" key="11">
    <source>
        <dbReference type="ARBA" id="ARBA00023242"/>
    </source>
</evidence>
<keyword evidence="6" id="KW-0479">Metal-binding</keyword>
<dbReference type="GO" id="GO:0000228">
    <property type="term" value="C:nuclear chromosome"/>
    <property type="evidence" value="ECO:0007669"/>
    <property type="project" value="TreeGrafter"/>
</dbReference>
<feature type="active site" description="O-(5'-phospho-DNA)-tyrosine intermediate" evidence="12">
    <location>
        <position position="326"/>
    </location>
</feature>
<dbReference type="CDD" id="cd00223">
    <property type="entry name" value="TOPRIM_TopoIIB_SPO"/>
    <property type="match status" value="1"/>
</dbReference>
<dbReference type="AlphaFoldDB" id="A0A067NA35"/>
<keyword evidence="8 12" id="KW-0799">Topoisomerase</keyword>
<dbReference type="Gene3D" id="1.10.10.10">
    <property type="entry name" value="Winged helix-like DNA-binding domain superfamily/Winged helix DNA-binding domain"/>
    <property type="match status" value="1"/>
</dbReference>
<dbReference type="GO" id="GO:0005524">
    <property type="term" value="F:ATP binding"/>
    <property type="evidence" value="ECO:0007669"/>
    <property type="project" value="InterPro"/>
</dbReference>
<reference evidence="16" key="1">
    <citation type="journal article" date="2014" name="Proc. Natl. Acad. Sci. U.S.A.">
        <title>Extensive sampling of basidiomycete genomes demonstrates inadequacy of the white-rot/brown-rot paradigm for wood decay fungi.</title>
        <authorList>
            <person name="Riley R."/>
            <person name="Salamov A.A."/>
            <person name="Brown D.W."/>
            <person name="Nagy L.G."/>
            <person name="Floudas D."/>
            <person name="Held B.W."/>
            <person name="Levasseur A."/>
            <person name="Lombard V."/>
            <person name="Morin E."/>
            <person name="Otillar R."/>
            <person name="Lindquist E.A."/>
            <person name="Sun H."/>
            <person name="LaButti K.M."/>
            <person name="Schmutz J."/>
            <person name="Jabbour D."/>
            <person name="Luo H."/>
            <person name="Baker S.E."/>
            <person name="Pisabarro A.G."/>
            <person name="Walton J.D."/>
            <person name="Blanchette R.A."/>
            <person name="Henrissat B."/>
            <person name="Martin F."/>
            <person name="Cullen D."/>
            <person name="Hibbett D.S."/>
            <person name="Grigoriev I.V."/>
        </authorList>
    </citation>
    <scope>NUCLEOTIDE SEQUENCE [LARGE SCALE GENOMIC DNA]</scope>
    <source>
        <strain evidence="16">FD-172 SS1</strain>
    </source>
</reference>
<accession>A0A067NA35</accession>
<dbReference type="GO" id="GO:0000706">
    <property type="term" value="P:meiotic DNA double-strand break processing"/>
    <property type="evidence" value="ECO:0007669"/>
    <property type="project" value="TreeGrafter"/>
</dbReference>
<dbReference type="Pfam" id="PF04406">
    <property type="entry name" value="TP6A_N"/>
    <property type="match status" value="1"/>
</dbReference>
<name>A0A067NA35_BOTB1</name>
<comment type="cofactor">
    <cofactor evidence="2">
        <name>Mg(2+)</name>
        <dbReference type="ChEBI" id="CHEBI:18420"/>
    </cofactor>
</comment>
<dbReference type="InterPro" id="IPR036388">
    <property type="entry name" value="WH-like_DNA-bd_sf"/>
</dbReference>
<dbReference type="EMBL" id="KL198017">
    <property type="protein sequence ID" value="KDQ20656.1"/>
    <property type="molecule type" value="Genomic_DNA"/>
</dbReference>
<evidence type="ECO:0000256" key="6">
    <source>
        <dbReference type="ARBA" id="ARBA00022723"/>
    </source>
</evidence>
<keyword evidence="11" id="KW-0539">Nucleus</keyword>
<dbReference type="PRINTS" id="PR01550">
    <property type="entry name" value="TOP6AFAMILY"/>
</dbReference>
<organism evidence="15 16">
    <name type="scientific">Botryobasidium botryosum (strain FD-172 SS1)</name>
    <dbReference type="NCBI Taxonomy" id="930990"/>
    <lineage>
        <taxon>Eukaryota</taxon>
        <taxon>Fungi</taxon>
        <taxon>Dikarya</taxon>
        <taxon>Basidiomycota</taxon>
        <taxon>Agaricomycotina</taxon>
        <taxon>Agaricomycetes</taxon>
        <taxon>Cantharellales</taxon>
        <taxon>Botryobasidiaceae</taxon>
        <taxon>Botryobasidium</taxon>
    </lineage>
</organism>
<proteinExistence type="inferred from homology"/>
<dbReference type="InParanoid" id="A0A067NA35"/>